<reference evidence="1 2" key="1">
    <citation type="journal article" date="2007" name="Nature">
        <title>Evolution of genes and genomes on the Drosophila phylogeny.</title>
        <authorList>
            <consortium name="Drosophila 12 Genomes Consortium"/>
            <person name="Clark A.G."/>
            <person name="Eisen M.B."/>
            <person name="Smith D.R."/>
            <person name="Bergman C.M."/>
            <person name="Oliver B."/>
            <person name="Markow T.A."/>
            <person name="Kaufman T.C."/>
            <person name="Kellis M."/>
            <person name="Gelbart W."/>
            <person name="Iyer V.N."/>
            <person name="Pollard D.A."/>
            <person name="Sackton T.B."/>
            <person name="Larracuente A.M."/>
            <person name="Singh N.D."/>
            <person name="Abad J.P."/>
            <person name="Abt D.N."/>
            <person name="Adryan B."/>
            <person name="Aguade M."/>
            <person name="Akashi H."/>
            <person name="Anderson W.W."/>
            <person name="Aquadro C.F."/>
            <person name="Ardell D.H."/>
            <person name="Arguello R."/>
            <person name="Artieri C.G."/>
            <person name="Barbash D.A."/>
            <person name="Barker D."/>
            <person name="Barsanti P."/>
            <person name="Batterham P."/>
            <person name="Batzoglou S."/>
            <person name="Begun D."/>
            <person name="Bhutkar A."/>
            <person name="Blanco E."/>
            <person name="Bosak S.A."/>
            <person name="Bradley R.K."/>
            <person name="Brand A.D."/>
            <person name="Brent M.R."/>
            <person name="Brooks A.N."/>
            <person name="Brown R.H."/>
            <person name="Butlin R.K."/>
            <person name="Caggese C."/>
            <person name="Calvi B.R."/>
            <person name="Bernardo de Carvalho A."/>
            <person name="Caspi A."/>
            <person name="Castrezana S."/>
            <person name="Celniker S.E."/>
            <person name="Chang J.L."/>
            <person name="Chapple C."/>
            <person name="Chatterji S."/>
            <person name="Chinwalla A."/>
            <person name="Civetta A."/>
            <person name="Clifton S.W."/>
            <person name="Comeron J.M."/>
            <person name="Costello J.C."/>
            <person name="Coyne J.A."/>
            <person name="Daub J."/>
            <person name="David R.G."/>
            <person name="Delcher A.L."/>
            <person name="Delehaunty K."/>
            <person name="Do C.B."/>
            <person name="Ebling H."/>
            <person name="Edwards K."/>
            <person name="Eickbush T."/>
            <person name="Evans J.D."/>
            <person name="Filipski A."/>
            <person name="Findeiss S."/>
            <person name="Freyhult E."/>
            <person name="Fulton L."/>
            <person name="Fulton R."/>
            <person name="Garcia A.C."/>
            <person name="Gardiner A."/>
            <person name="Garfield D.A."/>
            <person name="Garvin B.E."/>
            <person name="Gibson G."/>
            <person name="Gilbert D."/>
            <person name="Gnerre S."/>
            <person name="Godfrey J."/>
            <person name="Good R."/>
            <person name="Gotea V."/>
            <person name="Gravely B."/>
            <person name="Greenberg A.J."/>
            <person name="Griffiths-Jones S."/>
            <person name="Gross S."/>
            <person name="Guigo R."/>
            <person name="Gustafson E.A."/>
            <person name="Haerty W."/>
            <person name="Hahn M.W."/>
            <person name="Halligan D.L."/>
            <person name="Halpern A.L."/>
            <person name="Halter G.M."/>
            <person name="Han M.V."/>
            <person name="Heger A."/>
            <person name="Hillier L."/>
            <person name="Hinrichs A.S."/>
            <person name="Holmes I."/>
            <person name="Hoskins R.A."/>
            <person name="Hubisz M.J."/>
            <person name="Hultmark D."/>
            <person name="Huntley M.A."/>
            <person name="Jaffe D.B."/>
            <person name="Jagadeeshan S."/>
            <person name="Jeck W.R."/>
            <person name="Johnson J."/>
            <person name="Jones C.D."/>
            <person name="Jordan W.C."/>
            <person name="Karpen G.H."/>
            <person name="Kataoka E."/>
            <person name="Keightley P.D."/>
            <person name="Kheradpour P."/>
            <person name="Kirkness E.F."/>
            <person name="Koerich L.B."/>
            <person name="Kristiansen K."/>
            <person name="Kudrna D."/>
            <person name="Kulathinal R.J."/>
            <person name="Kumar S."/>
            <person name="Kwok R."/>
            <person name="Lander E."/>
            <person name="Langley C.H."/>
            <person name="Lapoint R."/>
            <person name="Lazzaro B.P."/>
            <person name="Lee S.J."/>
            <person name="Levesque L."/>
            <person name="Li R."/>
            <person name="Lin C.F."/>
            <person name="Lin M.F."/>
            <person name="Lindblad-Toh K."/>
            <person name="Llopart A."/>
            <person name="Long M."/>
            <person name="Low L."/>
            <person name="Lozovsky E."/>
            <person name="Lu J."/>
            <person name="Luo M."/>
            <person name="Machado C.A."/>
            <person name="Makalowski W."/>
            <person name="Marzo M."/>
            <person name="Matsuda M."/>
            <person name="Matzkin L."/>
            <person name="McAllister B."/>
            <person name="McBride C.S."/>
            <person name="McKernan B."/>
            <person name="McKernan K."/>
            <person name="Mendez-Lago M."/>
            <person name="Minx P."/>
            <person name="Mollenhauer M.U."/>
            <person name="Montooth K."/>
            <person name="Mount S.M."/>
            <person name="Mu X."/>
            <person name="Myers E."/>
            <person name="Negre B."/>
            <person name="Newfeld S."/>
            <person name="Nielsen R."/>
            <person name="Noor M.A."/>
            <person name="O'Grady P."/>
            <person name="Pachter L."/>
            <person name="Papaceit M."/>
            <person name="Parisi M.J."/>
            <person name="Parisi M."/>
            <person name="Parts L."/>
            <person name="Pedersen J.S."/>
            <person name="Pesole G."/>
            <person name="Phillippy A.M."/>
            <person name="Ponting C.P."/>
            <person name="Pop M."/>
            <person name="Porcelli D."/>
            <person name="Powell J.R."/>
            <person name="Prohaska S."/>
            <person name="Pruitt K."/>
            <person name="Puig M."/>
            <person name="Quesneville H."/>
            <person name="Ram K.R."/>
            <person name="Rand D."/>
            <person name="Rasmussen M.D."/>
            <person name="Reed L.K."/>
            <person name="Reenan R."/>
            <person name="Reily A."/>
            <person name="Remington K.A."/>
            <person name="Rieger T.T."/>
            <person name="Ritchie M.G."/>
            <person name="Robin C."/>
            <person name="Rogers Y.H."/>
            <person name="Rohde C."/>
            <person name="Rozas J."/>
            <person name="Rubenfield M.J."/>
            <person name="Ruiz A."/>
            <person name="Russo S."/>
            <person name="Salzberg S.L."/>
            <person name="Sanchez-Gracia A."/>
            <person name="Saranga D.J."/>
            <person name="Sato H."/>
            <person name="Schaeffer S.W."/>
            <person name="Schatz M.C."/>
            <person name="Schlenke T."/>
            <person name="Schwartz R."/>
            <person name="Segarra C."/>
            <person name="Singh R.S."/>
            <person name="Sirot L."/>
            <person name="Sirota M."/>
            <person name="Sisneros N.B."/>
            <person name="Smith C.D."/>
            <person name="Smith T.F."/>
            <person name="Spieth J."/>
            <person name="Stage D.E."/>
            <person name="Stark A."/>
            <person name="Stephan W."/>
            <person name="Strausberg R.L."/>
            <person name="Strempel S."/>
            <person name="Sturgill D."/>
            <person name="Sutton G."/>
            <person name="Sutton G.G."/>
            <person name="Tao W."/>
            <person name="Teichmann S."/>
            <person name="Tobari Y.N."/>
            <person name="Tomimura Y."/>
            <person name="Tsolas J.M."/>
            <person name="Valente V.L."/>
            <person name="Venter E."/>
            <person name="Venter J.C."/>
            <person name="Vicario S."/>
            <person name="Vieira F.G."/>
            <person name="Vilella A.J."/>
            <person name="Villasante A."/>
            <person name="Walenz B."/>
            <person name="Wang J."/>
            <person name="Wasserman M."/>
            <person name="Watts T."/>
            <person name="Wilson D."/>
            <person name="Wilson R.K."/>
            <person name="Wing R.A."/>
            <person name="Wolfner M.F."/>
            <person name="Wong A."/>
            <person name="Wong G.K."/>
            <person name="Wu C.I."/>
            <person name="Wu G."/>
            <person name="Yamamoto D."/>
            <person name="Yang H.P."/>
            <person name="Yang S.P."/>
            <person name="Yorke J.A."/>
            <person name="Yoshida K."/>
            <person name="Zdobnov E."/>
            <person name="Zhang P."/>
            <person name="Zhang Y."/>
            <person name="Zimin A.V."/>
            <person name="Baldwin J."/>
            <person name="Abdouelleil A."/>
            <person name="Abdulkadir J."/>
            <person name="Abebe A."/>
            <person name="Abera B."/>
            <person name="Abreu J."/>
            <person name="Acer S.C."/>
            <person name="Aftuck L."/>
            <person name="Alexander A."/>
            <person name="An P."/>
            <person name="Anderson E."/>
            <person name="Anderson S."/>
            <person name="Arachi H."/>
            <person name="Azer M."/>
            <person name="Bachantsang P."/>
            <person name="Barry A."/>
            <person name="Bayul T."/>
            <person name="Berlin A."/>
            <person name="Bessette D."/>
            <person name="Bloom T."/>
            <person name="Blye J."/>
            <person name="Boguslavskiy L."/>
            <person name="Bonnet C."/>
            <person name="Boukhgalter B."/>
            <person name="Bourzgui I."/>
            <person name="Brown A."/>
            <person name="Cahill P."/>
            <person name="Channer S."/>
            <person name="Cheshatsang Y."/>
            <person name="Chuda L."/>
            <person name="Citroen M."/>
            <person name="Collymore A."/>
            <person name="Cooke P."/>
            <person name="Costello M."/>
            <person name="D'Aco K."/>
            <person name="Daza R."/>
            <person name="De Haan G."/>
            <person name="DeGray S."/>
            <person name="DeMaso C."/>
            <person name="Dhargay N."/>
            <person name="Dooley K."/>
            <person name="Dooley E."/>
            <person name="Doricent M."/>
            <person name="Dorje P."/>
            <person name="Dorjee K."/>
            <person name="Dupes A."/>
            <person name="Elong R."/>
            <person name="Falk J."/>
            <person name="Farina A."/>
            <person name="Faro S."/>
            <person name="Ferguson D."/>
            <person name="Fisher S."/>
            <person name="Foley C.D."/>
            <person name="Franke A."/>
            <person name="Friedrich D."/>
            <person name="Gadbois L."/>
            <person name="Gearin G."/>
            <person name="Gearin C.R."/>
            <person name="Giannoukos G."/>
            <person name="Goode T."/>
            <person name="Graham J."/>
            <person name="Grandbois E."/>
            <person name="Grewal S."/>
            <person name="Gyaltsen K."/>
            <person name="Hafez N."/>
            <person name="Hagos B."/>
            <person name="Hall J."/>
            <person name="Henson C."/>
            <person name="Hollinger A."/>
            <person name="Honan T."/>
            <person name="Huard M.D."/>
            <person name="Hughes L."/>
            <person name="Hurhula B."/>
            <person name="Husby M.E."/>
            <person name="Kamat A."/>
            <person name="Kanga B."/>
            <person name="Kashin S."/>
            <person name="Khazanovich D."/>
            <person name="Kisner P."/>
            <person name="Lance K."/>
            <person name="Lara M."/>
            <person name="Lee W."/>
            <person name="Lennon N."/>
            <person name="Letendre F."/>
            <person name="LeVine R."/>
            <person name="Lipovsky A."/>
            <person name="Liu X."/>
            <person name="Liu J."/>
            <person name="Liu S."/>
            <person name="Lokyitsang T."/>
            <person name="Lokyitsang Y."/>
            <person name="Lubonja R."/>
            <person name="Lui A."/>
            <person name="MacDonald P."/>
            <person name="Magnisalis V."/>
            <person name="Maru K."/>
            <person name="Matthews C."/>
            <person name="McCusker W."/>
            <person name="McDonough S."/>
            <person name="Mehta T."/>
            <person name="Meldrim J."/>
            <person name="Meneus L."/>
            <person name="Mihai O."/>
            <person name="Mihalev A."/>
            <person name="Mihova T."/>
            <person name="Mittelman R."/>
            <person name="Mlenga V."/>
            <person name="Montmayeur A."/>
            <person name="Mulrain L."/>
            <person name="Navidi A."/>
            <person name="Naylor J."/>
            <person name="Negash T."/>
            <person name="Nguyen T."/>
            <person name="Nguyen N."/>
            <person name="Nicol R."/>
            <person name="Norbu C."/>
            <person name="Norbu N."/>
            <person name="Novod N."/>
            <person name="O'Neill B."/>
            <person name="Osman S."/>
            <person name="Markiewicz E."/>
            <person name="Oyono O.L."/>
            <person name="Patti C."/>
            <person name="Phunkhang P."/>
            <person name="Pierre F."/>
            <person name="Priest M."/>
            <person name="Raghuraman S."/>
            <person name="Rege F."/>
            <person name="Reyes R."/>
            <person name="Rise C."/>
            <person name="Rogov P."/>
            <person name="Ross K."/>
            <person name="Ryan E."/>
            <person name="Settipalli S."/>
            <person name="Shea T."/>
            <person name="Sherpa N."/>
            <person name="Shi L."/>
            <person name="Shih D."/>
            <person name="Sparrow T."/>
            <person name="Spaulding J."/>
            <person name="Stalker J."/>
            <person name="Stange-Thomann N."/>
            <person name="Stavropoulos S."/>
            <person name="Stone C."/>
            <person name="Strader C."/>
            <person name="Tesfaye S."/>
            <person name="Thomson T."/>
            <person name="Thoulutsang Y."/>
            <person name="Thoulutsang D."/>
            <person name="Topham K."/>
            <person name="Topping I."/>
            <person name="Tsamla T."/>
            <person name="Vassiliev H."/>
            <person name="Vo A."/>
            <person name="Wangchuk T."/>
            <person name="Wangdi T."/>
            <person name="Weiand M."/>
            <person name="Wilkinson J."/>
            <person name="Wilson A."/>
            <person name="Yadav S."/>
            <person name="Young G."/>
            <person name="Yu Q."/>
            <person name="Zembek L."/>
            <person name="Zhong D."/>
            <person name="Zimmer A."/>
            <person name="Zwirko Z."/>
            <person name="Jaffe D.B."/>
            <person name="Alvarez P."/>
            <person name="Brockman W."/>
            <person name="Butler J."/>
            <person name="Chin C."/>
            <person name="Gnerre S."/>
            <person name="Grabherr M."/>
            <person name="Kleber M."/>
            <person name="Mauceli E."/>
            <person name="MacCallum I."/>
        </authorList>
    </citation>
    <scope>NUCLEOTIDE SEQUENCE [LARGE SCALE GENOMIC DNA]</scope>
    <source>
        <strain evidence="2">white501</strain>
    </source>
</reference>
<protein>
    <submittedName>
        <fullName evidence="1">GD17809</fullName>
    </submittedName>
</protein>
<organism evidence="1 2">
    <name type="scientific">Drosophila simulans</name>
    <name type="common">Fruit fly</name>
    <dbReference type="NCBI Taxonomy" id="7240"/>
    <lineage>
        <taxon>Eukaryota</taxon>
        <taxon>Metazoa</taxon>
        <taxon>Ecdysozoa</taxon>
        <taxon>Arthropoda</taxon>
        <taxon>Hexapoda</taxon>
        <taxon>Insecta</taxon>
        <taxon>Pterygota</taxon>
        <taxon>Neoptera</taxon>
        <taxon>Endopterygota</taxon>
        <taxon>Diptera</taxon>
        <taxon>Brachycera</taxon>
        <taxon>Muscomorpha</taxon>
        <taxon>Ephydroidea</taxon>
        <taxon>Drosophilidae</taxon>
        <taxon>Drosophila</taxon>
        <taxon>Sophophora</taxon>
    </lineage>
</organism>
<evidence type="ECO:0000313" key="2">
    <source>
        <dbReference type="Proteomes" id="UP000000304"/>
    </source>
</evidence>
<gene>
    <name evidence="1" type="primary">Dsim\GD17809</name>
    <name evidence="1" type="ORF">Dsim_GD17809</name>
</gene>
<accession>B4QZK0</accession>
<dbReference type="EMBL" id="CM000364">
    <property type="protein sequence ID" value="EDX14838.1"/>
    <property type="molecule type" value="Genomic_DNA"/>
</dbReference>
<sequence length="66" mass="7387">MDKFMKLRDTCTYFRGCPITKLDLAIAYELPELAGKYKKMSEAALAAIEAQQQDGTLSQAEPKRTS</sequence>
<name>B4QZK0_DROSI</name>
<proteinExistence type="predicted"/>
<dbReference type="STRING" id="7240.B4QZK0"/>
<dbReference type="Proteomes" id="UP000000304">
    <property type="component" value="Chromosome 3R"/>
</dbReference>
<keyword evidence="2" id="KW-1185">Reference proteome</keyword>
<dbReference type="AlphaFoldDB" id="B4QZK0"/>
<evidence type="ECO:0000313" key="1">
    <source>
        <dbReference type="EMBL" id="EDX14838.1"/>
    </source>
</evidence>
<dbReference type="HOGENOM" id="CLU_2833912_0_0_1"/>
<dbReference type="OrthoDB" id="422720at2759"/>